<dbReference type="PANTHER" id="PTHR30332">
    <property type="entry name" value="PROBABLE GENERAL SECRETION PATHWAY PROTEIN D"/>
    <property type="match status" value="1"/>
</dbReference>
<evidence type="ECO:0000313" key="5">
    <source>
        <dbReference type="Proteomes" id="UP000014605"/>
    </source>
</evidence>
<dbReference type="RefSeq" id="WP_016517749.1">
    <property type="nucleotide sequence ID" value="NZ_KE332512.1"/>
</dbReference>
<dbReference type="GO" id="GO:0015627">
    <property type="term" value="C:type II protein secretion system complex"/>
    <property type="evidence" value="ECO:0007669"/>
    <property type="project" value="TreeGrafter"/>
</dbReference>
<dbReference type="InterPro" id="IPR004846">
    <property type="entry name" value="T2SS/T3SS_dom"/>
</dbReference>
<feature type="chain" id="PRO_5004511555" description="Type II/III secretion system secretin-like domain-containing protein" evidence="2">
    <location>
        <begin position="21"/>
        <end position="668"/>
    </location>
</feature>
<feature type="domain" description="Type II/III secretion system secretin-like" evidence="3">
    <location>
        <begin position="479"/>
        <end position="639"/>
    </location>
</feature>
<sequence>MKKKLLSLWLLCLYIPLAAAENKNEAEPLLNFQFIRQPITDIVYALSVYSNIPIVVNKTVDGTAQFQFSGNDFEQAFDTFISLNDLYVEKKPHVWTVTRVLVQPLGEGRIKLDASEVELRTLIEYLARETGTTVTADILPHVTTSIHIQESTAQEAITLIMKPYTDYTVSVHDAYLSIKKNPAQAIQMSQIPSYMLDIKETGGLFTVRIQKGVLQEILNSLFKQGNREYSSFVNGTQIIERLDFSGKPFEEALTYVLEQAGAEYTEKNRMYYIFPVQQSEIINNLKREGKQWSFFKLKYKNIQEITPLLQAHFPNLQITPLADSSGFFALILPDSRYELSQWLESIDNSRMSIPIKLKYIRTEDLLKKLPPSVSSSNIIDAGDGNSFFYVGSEERRDSFLKDISYIDRPHAQLRYDLLIVQYQSTDNFKWNFNVAARGLKPGDQTLISGVLGSLLSLNFDAISVFGYQFAAKLSTAMGTSEARIFADTMLYGLSGQEIKFQNTSTYRYRDSNIDPETGKPKYTGVTREITSGLMLTINGWVSGEGVITTTITASISKRGADVTMNTGNPPPTSEKIITTQVRSQSGEPVILSGLKQNEMSNVEEGVPGLSKIPVAGLLFKDKVKTTEKTEMVIYLVPHIDYSGDDSGNSKLRRDTIFERLVTPHLAKH</sequence>
<organism evidence="4 5">
    <name type="scientific">Treponema vincentii F0403</name>
    <dbReference type="NCBI Taxonomy" id="1125702"/>
    <lineage>
        <taxon>Bacteria</taxon>
        <taxon>Pseudomonadati</taxon>
        <taxon>Spirochaetota</taxon>
        <taxon>Spirochaetia</taxon>
        <taxon>Spirochaetales</taxon>
        <taxon>Treponemataceae</taxon>
        <taxon>Treponema</taxon>
    </lineage>
</organism>
<evidence type="ECO:0000313" key="4">
    <source>
        <dbReference type="EMBL" id="EPF47846.1"/>
    </source>
</evidence>
<keyword evidence="2" id="KW-0732">Signal</keyword>
<reference evidence="4 5" key="1">
    <citation type="submission" date="2013-04" db="EMBL/GenBank/DDBJ databases">
        <title>The Genome Sequence of Treponema vincentii F0403.</title>
        <authorList>
            <consortium name="The Broad Institute Genomics Platform"/>
            <person name="Earl A."/>
            <person name="Ward D."/>
            <person name="Feldgarden M."/>
            <person name="Gevers D."/>
            <person name="Leonetti C."/>
            <person name="Izard J."/>
            <person name="Walker B."/>
            <person name="Young S."/>
            <person name="Zeng Q."/>
            <person name="Gargeya S."/>
            <person name="Fitzgerald M."/>
            <person name="Haas B."/>
            <person name="Abouelleil A."/>
            <person name="Allen A.W."/>
            <person name="Alvarado L."/>
            <person name="Arachchi H.M."/>
            <person name="Berlin A.M."/>
            <person name="Chapman S.B."/>
            <person name="Gainer-Dewar J."/>
            <person name="Goldberg J."/>
            <person name="Griggs A."/>
            <person name="Gujja S."/>
            <person name="Hansen M."/>
            <person name="Howarth C."/>
            <person name="Imamovic A."/>
            <person name="Ireland A."/>
            <person name="Larimer J."/>
            <person name="McCowan C."/>
            <person name="Murphy C."/>
            <person name="Pearson M."/>
            <person name="Poon T.W."/>
            <person name="Priest M."/>
            <person name="Roberts A."/>
            <person name="Saif S."/>
            <person name="Shea T."/>
            <person name="Sisk P."/>
            <person name="Sykes S."/>
            <person name="Wortman J."/>
            <person name="Nusbaum C."/>
            <person name="Birren B."/>
        </authorList>
    </citation>
    <scope>NUCLEOTIDE SEQUENCE [LARGE SCALE GENOMIC DNA]</scope>
    <source>
        <strain evidence="4 5">F0403</strain>
    </source>
</reference>
<dbReference type="PANTHER" id="PTHR30332:SF17">
    <property type="entry name" value="TYPE IV PILIATION SYSTEM PROTEIN DR_0774-RELATED"/>
    <property type="match status" value="1"/>
</dbReference>
<dbReference type="PATRIC" id="fig|1125702.3.peg.108"/>
<evidence type="ECO:0000256" key="1">
    <source>
        <dbReference type="RuleBase" id="RU004003"/>
    </source>
</evidence>
<dbReference type="GeneID" id="301462592"/>
<dbReference type="Proteomes" id="UP000014605">
    <property type="component" value="Unassembled WGS sequence"/>
</dbReference>
<dbReference type="Pfam" id="PF00263">
    <property type="entry name" value="Secretin"/>
    <property type="match status" value="1"/>
</dbReference>
<dbReference type="HOGENOM" id="CLU_411562_0_0_12"/>
<dbReference type="GO" id="GO:0009306">
    <property type="term" value="P:protein secretion"/>
    <property type="evidence" value="ECO:0007669"/>
    <property type="project" value="InterPro"/>
</dbReference>
<comment type="similarity">
    <text evidence="1">Belongs to the bacterial secretin family.</text>
</comment>
<gene>
    <name evidence="4" type="ORF">HMPREF1222_00106</name>
</gene>
<accession>S3LEA9</accession>
<comment type="caution">
    <text evidence="4">The sequence shown here is derived from an EMBL/GenBank/DDBJ whole genome shotgun (WGS) entry which is preliminary data.</text>
</comment>
<feature type="signal peptide" evidence="2">
    <location>
        <begin position="1"/>
        <end position="20"/>
    </location>
</feature>
<name>S3LEA9_9SPIR</name>
<evidence type="ECO:0000256" key="2">
    <source>
        <dbReference type="SAM" id="SignalP"/>
    </source>
</evidence>
<evidence type="ECO:0000259" key="3">
    <source>
        <dbReference type="Pfam" id="PF00263"/>
    </source>
</evidence>
<proteinExistence type="inferred from homology"/>
<dbReference type="InterPro" id="IPR050810">
    <property type="entry name" value="Bact_Secretion_Sys_Channel"/>
</dbReference>
<dbReference type="AlphaFoldDB" id="S3LEA9"/>
<dbReference type="EMBL" id="ATFC01000001">
    <property type="protein sequence ID" value="EPF47846.1"/>
    <property type="molecule type" value="Genomic_DNA"/>
</dbReference>
<keyword evidence="5" id="KW-1185">Reference proteome</keyword>
<protein>
    <recommendedName>
        <fullName evidence="3">Type II/III secretion system secretin-like domain-containing protein</fullName>
    </recommendedName>
</protein>